<keyword evidence="7" id="KW-0902">Two-component regulatory system</keyword>
<feature type="transmembrane region" description="Helical" evidence="8">
    <location>
        <begin position="218"/>
        <end position="236"/>
    </location>
</feature>
<feature type="transmembrane region" description="Helical" evidence="8">
    <location>
        <begin position="12"/>
        <end position="35"/>
    </location>
</feature>
<evidence type="ECO:0000259" key="10">
    <source>
        <dbReference type="PROSITE" id="PS50885"/>
    </source>
</evidence>
<name>A0A1G6KXE6_9BACT</name>
<evidence type="ECO:0000313" key="12">
    <source>
        <dbReference type="Proteomes" id="UP000199322"/>
    </source>
</evidence>
<comment type="catalytic activity">
    <reaction evidence="1">
        <text>ATP + protein L-histidine = ADP + protein N-phospho-L-histidine.</text>
        <dbReference type="EC" id="2.7.13.3"/>
    </reaction>
</comment>
<dbReference type="GO" id="GO:0000155">
    <property type="term" value="F:phosphorelay sensor kinase activity"/>
    <property type="evidence" value="ECO:0007669"/>
    <property type="project" value="InterPro"/>
</dbReference>
<dbReference type="CDD" id="cd00082">
    <property type="entry name" value="HisKA"/>
    <property type="match status" value="1"/>
</dbReference>
<evidence type="ECO:0000256" key="2">
    <source>
        <dbReference type="ARBA" id="ARBA00004370"/>
    </source>
</evidence>
<accession>A0A1G6KXE6</accession>
<proteinExistence type="predicted"/>
<keyword evidence="8" id="KW-1133">Transmembrane helix</keyword>
<dbReference type="Gene3D" id="1.10.287.130">
    <property type="match status" value="1"/>
</dbReference>
<dbReference type="EC" id="2.7.13.3" evidence="3"/>
<dbReference type="EMBL" id="FMYV01000003">
    <property type="protein sequence ID" value="SDC35488.1"/>
    <property type="molecule type" value="Genomic_DNA"/>
</dbReference>
<dbReference type="PRINTS" id="PR00344">
    <property type="entry name" value="BCTRLSENSOR"/>
</dbReference>
<feature type="domain" description="Histidine kinase" evidence="9">
    <location>
        <begin position="319"/>
        <end position="537"/>
    </location>
</feature>
<keyword evidence="8" id="KW-0812">Transmembrane</keyword>
<dbReference type="SMART" id="SM00387">
    <property type="entry name" value="HATPase_c"/>
    <property type="match status" value="1"/>
</dbReference>
<dbReference type="Pfam" id="PF02518">
    <property type="entry name" value="HATPase_c"/>
    <property type="match status" value="1"/>
</dbReference>
<keyword evidence="6 11" id="KW-0418">Kinase</keyword>
<dbReference type="InterPro" id="IPR003661">
    <property type="entry name" value="HisK_dim/P_dom"/>
</dbReference>
<dbReference type="InterPro" id="IPR003660">
    <property type="entry name" value="HAMP_dom"/>
</dbReference>
<protein>
    <recommendedName>
        <fullName evidence="3">histidine kinase</fullName>
        <ecNumber evidence="3">2.7.13.3</ecNumber>
    </recommendedName>
</protein>
<dbReference type="InterPro" id="IPR050736">
    <property type="entry name" value="Sensor_HK_Regulatory"/>
</dbReference>
<dbReference type="InterPro" id="IPR004358">
    <property type="entry name" value="Sig_transdc_His_kin-like_C"/>
</dbReference>
<evidence type="ECO:0000256" key="8">
    <source>
        <dbReference type="SAM" id="Phobius"/>
    </source>
</evidence>
<keyword evidence="8" id="KW-0472">Membrane</keyword>
<evidence type="ECO:0000256" key="6">
    <source>
        <dbReference type="ARBA" id="ARBA00022777"/>
    </source>
</evidence>
<dbReference type="InterPro" id="IPR036097">
    <property type="entry name" value="HisK_dim/P_sf"/>
</dbReference>
<dbReference type="GO" id="GO:0016020">
    <property type="term" value="C:membrane"/>
    <property type="evidence" value="ECO:0007669"/>
    <property type="project" value="UniProtKB-SubCell"/>
</dbReference>
<evidence type="ECO:0000256" key="1">
    <source>
        <dbReference type="ARBA" id="ARBA00000085"/>
    </source>
</evidence>
<dbReference type="AlphaFoldDB" id="A0A1G6KXE6"/>
<dbReference type="STRING" id="28234.SAMN04488588_0920"/>
<sequence>MKSFADKVSKSLYFNYIIFSIVMVLIIFIATYGIIKQNVQNNLNILFKNKEDFINNYYLDMTDEFFSYMLGTNQEIENIDFVYNLDNLSFVKTPETQSSFSFSYEDLSKQIYVNDSNQLYLINWQYFDTKRYIYGVSLENLNKALNSEGQTGDFISVIKYNDRYIIPNSVVFKSKLENILSEYPSKISLENNSYEVLYGNIRSFDFFLLYNSTVLLQLRNTLIIIAAIFLVLGFLISRTNIQYIKSQISEPITSIVNGIKNVKNNRSKEIIYSEDDEFRLIKDEFNSLYKSLSKTIKELEISENNLKKNSEFKSNILKILSHEIRTPIHTIMGFSDILQMKIDSEEDKENLRTIKKSSEDILNKFDRLFERSKIESESDEIKLKLSKFNILDVIFEISSKYESMCRKKGIKLKISEENLEQIGDSLLDYKKVKRIFEEVIDNAYKFTDEGEITISVEDEGDEIEVSVRDTGIGVKTENMDLLYDSFFQTENYLSRKKDGLGIGLSIVKSYVTMLGGQVFLEPLDEGTLVKVSFPKGINKQKISNIDPLEDIKNAQKIIEQNDLKRVLNIISNTLENIVKSTSEDSVYSNMVELQSIFKSNNFVNSYEINTEILNSLKEKETREIIDYYKEFKNVYETVSYSL</sequence>
<keyword evidence="12" id="KW-1185">Reference proteome</keyword>
<reference evidence="11 12" key="1">
    <citation type="submission" date="2016-10" db="EMBL/GenBank/DDBJ databases">
        <authorList>
            <person name="de Groot N.N."/>
        </authorList>
    </citation>
    <scope>NUCLEOTIDE SEQUENCE [LARGE SCALE GENOMIC DNA]</scope>
    <source>
        <strain evidence="11 12">WG14</strain>
    </source>
</reference>
<dbReference type="PANTHER" id="PTHR43711">
    <property type="entry name" value="TWO-COMPONENT HISTIDINE KINASE"/>
    <property type="match status" value="1"/>
</dbReference>
<dbReference type="Gene3D" id="6.10.340.10">
    <property type="match status" value="1"/>
</dbReference>
<dbReference type="InterPro" id="IPR036890">
    <property type="entry name" value="HATPase_C_sf"/>
</dbReference>
<dbReference type="RefSeq" id="WP_091403182.1">
    <property type="nucleotide sequence ID" value="NZ_FMYV01000003.1"/>
</dbReference>
<dbReference type="InterPro" id="IPR005467">
    <property type="entry name" value="His_kinase_dom"/>
</dbReference>
<organism evidence="11 12">
    <name type="scientific">Geotoga petraea</name>
    <dbReference type="NCBI Taxonomy" id="28234"/>
    <lineage>
        <taxon>Bacteria</taxon>
        <taxon>Thermotogati</taxon>
        <taxon>Thermotogota</taxon>
        <taxon>Thermotogae</taxon>
        <taxon>Petrotogales</taxon>
        <taxon>Petrotogaceae</taxon>
        <taxon>Geotoga</taxon>
    </lineage>
</organism>
<evidence type="ECO:0000256" key="4">
    <source>
        <dbReference type="ARBA" id="ARBA00022553"/>
    </source>
</evidence>
<evidence type="ECO:0000313" key="11">
    <source>
        <dbReference type="EMBL" id="SDC35488.1"/>
    </source>
</evidence>
<dbReference type="Proteomes" id="UP000199322">
    <property type="component" value="Unassembled WGS sequence"/>
</dbReference>
<comment type="subcellular location">
    <subcellularLocation>
        <location evidence="2">Membrane</location>
    </subcellularLocation>
</comment>
<evidence type="ECO:0000259" key="9">
    <source>
        <dbReference type="PROSITE" id="PS50109"/>
    </source>
</evidence>
<dbReference type="Pfam" id="PF00512">
    <property type="entry name" value="HisKA"/>
    <property type="match status" value="1"/>
</dbReference>
<evidence type="ECO:0000256" key="3">
    <source>
        <dbReference type="ARBA" id="ARBA00012438"/>
    </source>
</evidence>
<dbReference type="InterPro" id="IPR003594">
    <property type="entry name" value="HATPase_dom"/>
</dbReference>
<dbReference type="PANTHER" id="PTHR43711:SF26">
    <property type="entry name" value="SENSOR HISTIDINE KINASE RCSC"/>
    <property type="match status" value="1"/>
</dbReference>
<dbReference type="SUPFAM" id="SSF47384">
    <property type="entry name" value="Homodimeric domain of signal transducing histidine kinase"/>
    <property type="match status" value="1"/>
</dbReference>
<dbReference type="Gene3D" id="3.30.565.10">
    <property type="entry name" value="Histidine kinase-like ATPase, C-terminal domain"/>
    <property type="match status" value="1"/>
</dbReference>
<keyword evidence="5" id="KW-0808">Transferase</keyword>
<keyword evidence="4" id="KW-0597">Phosphoprotein</keyword>
<dbReference type="SUPFAM" id="SSF55874">
    <property type="entry name" value="ATPase domain of HSP90 chaperone/DNA topoisomerase II/histidine kinase"/>
    <property type="match status" value="1"/>
</dbReference>
<feature type="domain" description="HAMP" evidence="10">
    <location>
        <begin position="246"/>
        <end position="297"/>
    </location>
</feature>
<dbReference type="PROSITE" id="PS50885">
    <property type="entry name" value="HAMP"/>
    <property type="match status" value="1"/>
</dbReference>
<evidence type="ECO:0000256" key="7">
    <source>
        <dbReference type="ARBA" id="ARBA00023012"/>
    </source>
</evidence>
<gene>
    <name evidence="11" type="ORF">SAMN04488588_0920</name>
</gene>
<evidence type="ECO:0000256" key="5">
    <source>
        <dbReference type="ARBA" id="ARBA00022679"/>
    </source>
</evidence>
<dbReference type="SMART" id="SM00388">
    <property type="entry name" value="HisKA"/>
    <property type="match status" value="1"/>
</dbReference>
<dbReference type="PROSITE" id="PS50109">
    <property type="entry name" value="HIS_KIN"/>
    <property type="match status" value="1"/>
</dbReference>